<proteinExistence type="predicted"/>
<dbReference type="EMBL" id="SCKW01000051">
    <property type="protein sequence ID" value="RWZ78008.1"/>
    <property type="molecule type" value="Genomic_DNA"/>
</dbReference>
<keyword evidence="2" id="KW-1185">Reference proteome</keyword>
<sequence>MIALMRRRWLVVAAALSAALLAGGLGALFNAAPVAAVSGAAYFSGGTACSRNYGNNTSCNRTPFYNSDVLYGRDAGRSALQPGEYANKGAFIQAIKNRLNSGNQQDRTGAAFVINTMVGAPAGQRQKNPSAQMIADWESRINNPSIGFFSRDDSPSKYGPSSFYDRVRDDNFFASWSGSNRILIFFTDGNGNPLYIVEAPCGNPVGNLPGLPPAPQPRPYSRIQLRIFVIDASSRVTITNIQGADYFTCNPNTRNKTLTDINGWAFFEVPQGDGFCIRAGPPPPGSGWSGPFIRPYAEGYGFDPYCQGFTVGQPPGGAPGSGFCYPNGGYAGNHNSYEWQVAGADARSWPANPWDNPGFRYYDRPVDWGYDIVYVAKQGYVDLINCNNAQGWAFDTNKIDWQMSIDVWKDGAFGARYGGAAGEPGRFNGPRNDVASWFNLPRDANGNDFGHGFILDFNNRNLNLNDGRTHRVQLYALSFAQDGSNDGNNIKIFDGNIGPCYSYTLTPRVDAPAAATRSDVVNFTFTVDNSGPTATPPTQWWTRGRYILSGQPYDPQPQQDANRGSSNGYREQTGVQVFQAGSTQVYSELVDMSRIPANVTYVCRSLTVYPFTSNPPPNYRTSAEKCVAVGKQPLVQITGGDVWAGGSFPSAPGGSCATTTNANVRGTARLYPDGIPAGSWGEYGVFALGSVT</sequence>
<feature type="non-terminal residue" evidence="1">
    <location>
        <position position="692"/>
    </location>
</feature>
<evidence type="ECO:0000313" key="2">
    <source>
        <dbReference type="Proteomes" id="UP000289269"/>
    </source>
</evidence>
<dbReference type="AlphaFoldDB" id="A0A4Q0AHH6"/>
<gene>
    <name evidence="1" type="ORF">EOT04_03355</name>
</gene>
<name>A0A4Q0AHH6_9BACT</name>
<evidence type="ECO:0000313" key="1">
    <source>
        <dbReference type="EMBL" id="RWZ78008.1"/>
    </source>
</evidence>
<organism evidence="1 2">
    <name type="scientific">Candidatus Chaera renei</name>
    <dbReference type="NCBI Taxonomy" id="2506947"/>
    <lineage>
        <taxon>Bacteria</taxon>
        <taxon>Candidatus Saccharimonadota</taxon>
        <taxon>Candidatus Saccharimonadia</taxon>
        <taxon>Candidatus Saccharimonadales</taxon>
        <taxon>Candidatus Saccharimonadaceae</taxon>
        <taxon>Candidatus Chaera</taxon>
    </lineage>
</organism>
<comment type="caution">
    <text evidence="1">The sequence shown here is derived from an EMBL/GenBank/DDBJ whole genome shotgun (WGS) entry which is preliminary data.</text>
</comment>
<dbReference type="InterPro" id="IPR006311">
    <property type="entry name" value="TAT_signal"/>
</dbReference>
<dbReference type="PROSITE" id="PS51318">
    <property type="entry name" value="TAT"/>
    <property type="match status" value="1"/>
</dbReference>
<reference evidence="1" key="1">
    <citation type="submission" date="2019-01" db="EMBL/GenBank/DDBJ databases">
        <title>Genomic signatures and co-occurrence patterns of the ultra-small Saccharimodia (Patescibacteria phylum) suggest a symbiotic lifestyle.</title>
        <authorList>
            <person name="Lemos L."/>
            <person name="Medeiros J."/>
            <person name="Andreote F."/>
            <person name="Fernandes G."/>
            <person name="Varani A."/>
            <person name="Oliveira G."/>
            <person name="Pylro V."/>
        </authorList>
    </citation>
    <scope>NUCLEOTIDE SEQUENCE [LARGE SCALE GENOMIC DNA]</scope>
    <source>
        <strain evidence="1">AMD01</strain>
    </source>
</reference>
<protein>
    <submittedName>
        <fullName evidence="1">Uncharacterized protein</fullName>
    </submittedName>
</protein>
<accession>A0A4Q0AHH6</accession>
<dbReference type="Proteomes" id="UP000289269">
    <property type="component" value="Unassembled WGS sequence"/>
</dbReference>